<feature type="compositionally biased region" description="Polar residues" evidence="1">
    <location>
        <begin position="184"/>
        <end position="200"/>
    </location>
</feature>
<evidence type="ECO:0000256" key="1">
    <source>
        <dbReference type="SAM" id="MobiDB-lite"/>
    </source>
</evidence>
<feature type="region of interest" description="Disordered" evidence="1">
    <location>
        <begin position="259"/>
        <end position="310"/>
    </location>
</feature>
<proteinExistence type="predicted"/>
<dbReference type="Proteomes" id="UP001234178">
    <property type="component" value="Unassembled WGS sequence"/>
</dbReference>
<feature type="region of interest" description="Disordered" evidence="1">
    <location>
        <begin position="167"/>
        <end position="241"/>
    </location>
</feature>
<feature type="compositionally biased region" description="Polar residues" evidence="1">
    <location>
        <begin position="167"/>
        <end position="176"/>
    </location>
</feature>
<name>A0ABQ9ZX20_9CRUS</name>
<reference evidence="2 3" key="1">
    <citation type="journal article" date="2023" name="Nucleic Acids Res.">
        <title>The hologenome of Daphnia magna reveals possible DNA methylation and microbiome-mediated evolution of the host genome.</title>
        <authorList>
            <person name="Chaturvedi A."/>
            <person name="Li X."/>
            <person name="Dhandapani V."/>
            <person name="Marshall H."/>
            <person name="Kissane S."/>
            <person name="Cuenca-Cambronero M."/>
            <person name="Asole G."/>
            <person name="Calvet F."/>
            <person name="Ruiz-Romero M."/>
            <person name="Marangio P."/>
            <person name="Guigo R."/>
            <person name="Rago D."/>
            <person name="Mirbahai L."/>
            <person name="Eastwood N."/>
            <person name="Colbourne J.K."/>
            <person name="Zhou J."/>
            <person name="Mallon E."/>
            <person name="Orsini L."/>
        </authorList>
    </citation>
    <scope>NUCLEOTIDE SEQUENCE [LARGE SCALE GENOMIC DNA]</scope>
    <source>
        <strain evidence="2">LRV0_1</strain>
    </source>
</reference>
<accession>A0ABQ9ZX20</accession>
<evidence type="ECO:0000313" key="2">
    <source>
        <dbReference type="EMBL" id="KAK4017348.1"/>
    </source>
</evidence>
<organism evidence="2 3">
    <name type="scientific">Daphnia magna</name>
    <dbReference type="NCBI Taxonomy" id="35525"/>
    <lineage>
        <taxon>Eukaryota</taxon>
        <taxon>Metazoa</taxon>
        <taxon>Ecdysozoa</taxon>
        <taxon>Arthropoda</taxon>
        <taxon>Crustacea</taxon>
        <taxon>Branchiopoda</taxon>
        <taxon>Diplostraca</taxon>
        <taxon>Cladocera</taxon>
        <taxon>Anomopoda</taxon>
        <taxon>Daphniidae</taxon>
        <taxon>Daphnia</taxon>
    </lineage>
</organism>
<evidence type="ECO:0000313" key="3">
    <source>
        <dbReference type="Proteomes" id="UP001234178"/>
    </source>
</evidence>
<gene>
    <name evidence="2" type="ORF">OUZ56_032295</name>
</gene>
<dbReference type="EMBL" id="JAOYFB010000005">
    <property type="protein sequence ID" value="KAK4017348.1"/>
    <property type="molecule type" value="Genomic_DNA"/>
</dbReference>
<feature type="compositionally biased region" description="Polar residues" evidence="1">
    <location>
        <begin position="231"/>
        <end position="241"/>
    </location>
</feature>
<sequence>MSSIGKKKGNRDVTEEDVFQVGRIKEHWVNDYSNVDVKSNEKEKIGEQKIFYVLCTKQTTENGEINVYSAIPKQWISSNFKSLLYPPNEAVGFDPSTWNEKLFSRNIWPMSSWMEYDVDKIFNEDNCPAKKARDLQNGTVLPENWFDSDKNLGRSKNGDVRSLRRISNQQKRSIVQKNAGPVEITTSQAEKPTSQRTKASLKSLHFPPSSKRRKTASVGASSEDFDAQDDPSGNNSDSESLLVQNSARKNESLSFIVESDSEADDGAGGKTDNLEAEQVTEPLSVGAQNVSERTEGSASTNSLSTPAGDPIADLDLPVSTVVSPIINSDDYMKALENILERVVQRQLQPFRKLVLKEFAKIHARLDQVYQPNAIENASRHLVYHAQKFQQQFVTLPCDTLEEVKALNTMLRETQLAVTAVCHLADKYKSSASEHKFLKLVFRVFISDELCDKMQWRPIMENGDVRVVGLYQLHNLLAVIIGAANVWNKSQNPTAPKSSTVGQYLKDLRKQLSASYRTKYGLPAATPKKGSKSTDGGEYVVVDEIRSYYGGSLPTNSVGSYYREFP</sequence>
<comment type="caution">
    <text evidence="2">The sequence shown here is derived from an EMBL/GenBank/DDBJ whole genome shotgun (WGS) entry which is preliminary data.</text>
</comment>
<keyword evidence="3" id="KW-1185">Reference proteome</keyword>
<protein>
    <submittedName>
        <fullName evidence="2">Uncharacterized protein</fullName>
    </submittedName>
</protein>
<feature type="compositionally biased region" description="Polar residues" evidence="1">
    <location>
        <begin position="286"/>
        <end position="305"/>
    </location>
</feature>